<evidence type="ECO:0000313" key="2">
    <source>
        <dbReference type="Proteomes" id="UP000596145"/>
    </source>
</evidence>
<proteinExistence type="predicted"/>
<accession>A0A7T4BN72</accession>
<dbReference type="AlphaFoldDB" id="A0A7T4BN72"/>
<evidence type="ECO:0000313" key="1">
    <source>
        <dbReference type="EMBL" id="QQB45330.1"/>
    </source>
</evidence>
<dbReference type="Proteomes" id="UP000596145">
    <property type="component" value="Chromosome"/>
</dbReference>
<name>A0A7T4BN72_9CORY</name>
<dbReference type="RefSeq" id="WP_198481375.1">
    <property type="nucleotide sequence ID" value="NZ_CP066007.1"/>
</dbReference>
<organism evidence="1 2">
    <name type="scientific">Corynebacterium glucuronolyticum</name>
    <dbReference type="NCBI Taxonomy" id="39791"/>
    <lineage>
        <taxon>Bacteria</taxon>
        <taxon>Bacillati</taxon>
        <taxon>Actinomycetota</taxon>
        <taxon>Actinomycetes</taxon>
        <taxon>Mycobacteriales</taxon>
        <taxon>Corynebacteriaceae</taxon>
        <taxon>Corynebacterium</taxon>
    </lineage>
</organism>
<dbReference type="EMBL" id="CP066007">
    <property type="protein sequence ID" value="QQB45330.1"/>
    <property type="molecule type" value="Genomic_DNA"/>
</dbReference>
<sequence>MLQLDPDQYDENRINIYFEYNRPMVGLLVETGYIPADTLDKSITACETILKEETTYQRLPNAGGWMVTLLASRGSKRLQVESGLGDAVIRVELSTTTLARIIDALRAIEKQLGSSNDRRPSEHLQNPGR</sequence>
<reference evidence="1 2" key="1">
    <citation type="submission" date="2020-12" db="EMBL/GenBank/DDBJ databases">
        <title>FDA dAtabase for Regulatory Grade micrObial Sequences (FDA-ARGOS): Supporting development and validation of Infectious Disease Dx tests.</title>
        <authorList>
            <person name="Sproer C."/>
            <person name="Gronow S."/>
            <person name="Severitt S."/>
            <person name="Schroder I."/>
            <person name="Tallon L."/>
            <person name="Sadzewicz L."/>
            <person name="Zhao X."/>
            <person name="Boylan J."/>
            <person name="Ott S."/>
            <person name="Bowen H."/>
            <person name="Vavikolanu K."/>
            <person name="Mehta A."/>
            <person name="Aluvathingal J."/>
            <person name="Nadendla S."/>
            <person name="Lowell S."/>
            <person name="Myers T."/>
            <person name="Yan Y."/>
            <person name="Sichtig H."/>
        </authorList>
    </citation>
    <scope>NUCLEOTIDE SEQUENCE [LARGE SCALE GENOMIC DNA]</scope>
    <source>
        <strain evidence="1 2">FDAARGOS_1053</strain>
    </source>
</reference>
<protein>
    <submittedName>
        <fullName evidence="1">Uncharacterized protein</fullName>
    </submittedName>
</protein>
<gene>
    <name evidence="1" type="ORF">I6I10_07230</name>
</gene>